<gene>
    <name evidence="1" type="primary">OSJNBa0089D15.14</name>
</gene>
<sequence>MTPIRTHPNSDTYQHDSQESCTQAAARFGFLPLDQMQSKWHVICINRGKETRKVKVSVIELWDAINPNVNKIISPQHDTD</sequence>
<name>Q94HN4_ORYSJ</name>
<protein>
    <submittedName>
        <fullName evidence="1">Uncharacterized protein</fullName>
    </submittedName>
</protein>
<evidence type="ECO:0000313" key="1">
    <source>
        <dbReference type="EMBL" id="AAK92603.1"/>
    </source>
</evidence>
<accession>Q94HN4</accession>
<reference evidence="2" key="2">
    <citation type="journal article" date="2008" name="Nucleic Acids Res.">
        <title>The rice annotation project database (RAP-DB): 2008 update.</title>
        <authorList>
            <consortium name="The rice annotation project (RAP)"/>
        </authorList>
    </citation>
    <scope>GENOME REANNOTATION</scope>
    <source>
        <strain evidence="2">cv. Nipponbare</strain>
    </source>
</reference>
<proteinExistence type="predicted"/>
<dbReference type="AlphaFoldDB" id="Q94HN4"/>
<dbReference type="Proteomes" id="UP000000763">
    <property type="component" value="Chromosome 10"/>
</dbReference>
<evidence type="ECO:0000313" key="2">
    <source>
        <dbReference type="Proteomes" id="UP000000763"/>
    </source>
</evidence>
<organism evidence="1 2">
    <name type="scientific">Oryza sativa subsp. japonica</name>
    <name type="common">Rice</name>
    <dbReference type="NCBI Taxonomy" id="39947"/>
    <lineage>
        <taxon>Eukaryota</taxon>
        <taxon>Viridiplantae</taxon>
        <taxon>Streptophyta</taxon>
        <taxon>Embryophyta</taxon>
        <taxon>Tracheophyta</taxon>
        <taxon>Spermatophyta</taxon>
        <taxon>Magnoliopsida</taxon>
        <taxon>Liliopsida</taxon>
        <taxon>Poales</taxon>
        <taxon>Poaceae</taxon>
        <taxon>BOP clade</taxon>
        <taxon>Oryzoideae</taxon>
        <taxon>Oryzeae</taxon>
        <taxon>Oryzinae</taxon>
        <taxon>Oryza</taxon>
        <taxon>Oryza sativa</taxon>
    </lineage>
</organism>
<dbReference type="EMBL" id="AC078944">
    <property type="protein sequence ID" value="AAK92603.1"/>
    <property type="molecule type" value="Genomic_DNA"/>
</dbReference>
<reference evidence="2" key="1">
    <citation type="journal article" date="2005" name="Nature">
        <title>The map-based sequence of the rice genome.</title>
        <authorList>
            <consortium name="International rice genome sequencing project (IRGSP)"/>
            <person name="Matsumoto T."/>
            <person name="Wu J."/>
            <person name="Kanamori H."/>
            <person name="Katayose Y."/>
            <person name="Fujisawa M."/>
            <person name="Namiki N."/>
            <person name="Mizuno H."/>
            <person name="Yamamoto K."/>
            <person name="Antonio B.A."/>
            <person name="Baba T."/>
            <person name="Sakata K."/>
            <person name="Nagamura Y."/>
            <person name="Aoki H."/>
            <person name="Arikawa K."/>
            <person name="Arita K."/>
            <person name="Bito T."/>
            <person name="Chiden Y."/>
            <person name="Fujitsuka N."/>
            <person name="Fukunaka R."/>
            <person name="Hamada M."/>
            <person name="Harada C."/>
            <person name="Hayashi A."/>
            <person name="Hijishita S."/>
            <person name="Honda M."/>
            <person name="Hosokawa S."/>
            <person name="Ichikawa Y."/>
            <person name="Idonuma A."/>
            <person name="Iijima M."/>
            <person name="Ikeda M."/>
            <person name="Ikeno M."/>
            <person name="Ito K."/>
            <person name="Ito S."/>
            <person name="Ito T."/>
            <person name="Ito Y."/>
            <person name="Ito Y."/>
            <person name="Iwabuchi A."/>
            <person name="Kamiya K."/>
            <person name="Karasawa W."/>
            <person name="Kurita K."/>
            <person name="Katagiri S."/>
            <person name="Kikuta A."/>
            <person name="Kobayashi H."/>
            <person name="Kobayashi N."/>
            <person name="Machita K."/>
            <person name="Maehara T."/>
            <person name="Masukawa M."/>
            <person name="Mizubayashi T."/>
            <person name="Mukai Y."/>
            <person name="Nagasaki H."/>
            <person name="Nagata Y."/>
            <person name="Naito S."/>
            <person name="Nakashima M."/>
            <person name="Nakama Y."/>
            <person name="Nakamichi Y."/>
            <person name="Nakamura M."/>
            <person name="Meguro A."/>
            <person name="Negishi M."/>
            <person name="Ohta I."/>
            <person name="Ohta T."/>
            <person name="Okamoto M."/>
            <person name="Ono N."/>
            <person name="Saji S."/>
            <person name="Sakaguchi M."/>
            <person name="Sakai K."/>
            <person name="Shibata M."/>
            <person name="Shimokawa T."/>
            <person name="Song J."/>
            <person name="Takazaki Y."/>
            <person name="Terasawa K."/>
            <person name="Tsugane M."/>
            <person name="Tsuji K."/>
            <person name="Ueda S."/>
            <person name="Waki K."/>
            <person name="Yamagata H."/>
            <person name="Yamamoto M."/>
            <person name="Yamamoto S."/>
            <person name="Yamane H."/>
            <person name="Yoshiki S."/>
            <person name="Yoshihara R."/>
            <person name="Yukawa K."/>
            <person name="Zhong H."/>
            <person name="Yano M."/>
            <person name="Yuan Q."/>
            <person name="Ouyang S."/>
            <person name="Liu J."/>
            <person name="Jones K.M."/>
            <person name="Gansberger K."/>
            <person name="Moffat K."/>
            <person name="Hill J."/>
            <person name="Bera J."/>
            <person name="Fadrosh D."/>
            <person name="Jin S."/>
            <person name="Johri S."/>
            <person name="Kim M."/>
            <person name="Overton L."/>
            <person name="Reardon M."/>
            <person name="Tsitrin T."/>
            <person name="Vuong H."/>
            <person name="Weaver B."/>
            <person name="Ciecko A."/>
            <person name="Tallon L."/>
            <person name="Jackson J."/>
            <person name="Pai G."/>
            <person name="Aken S.V."/>
            <person name="Utterback T."/>
            <person name="Reidmuller S."/>
            <person name="Feldblyum T."/>
            <person name="Hsiao J."/>
            <person name="Zismann V."/>
            <person name="Iobst S."/>
            <person name="de Vazeille A.R."/>
            <person name="Buell C.R."/>
            <person name="Ying K."/>
            <person name="Li Y."/>
            <person name="Lu T."/>
            <person name="Huang Y."/>
            <person name="Zhao Q."/>
            <person name="Feng Q."/>
            <person name="Zhang L."/>
            <person name="Zhu J."/>
            <person name="Weng Q."/>
            <person name="Mu J."/>
            <person name="Lu Y."/>
            <person name="Fan D."/>
            <person name="Liu Y."/>
            <person name="Guan J."/>
            <person name="Zhang Y."/>
            <person name="Yu S."/>
            <person name="Liu X."/>
            <person name="Zhang Y."/>
            <person name="Hong G."/>
            <person name="Han B."/>
            <person name="Choisne N."/>
            <person name="Demange N."/>
            <person name="Orjeda G."/>
            <person name="Samain S."/>
            <person name="Cattolico L."/>
            <person name="Pelletier E."/>
            <person name="Couloux A."/>
            <person name="Segurens B."/>
            <person name="Wincker P."/>
            <person name="D'Hont A."/>
            <person name="Scarpelli C."/>
            <person name="Weissenbach J."/>
            <person name="Salanoubat M."/>
            <person name="Quetier F."/>
            <person name="Yu Y."/>
            <person name="Kim H.R."/>
            <person name="Rambo T."/>
            <person name="Currie J."/>
            <person name="Collura K."/>
            <person name="Luo M."/>
            <person name="Yang T."/>
            <person name="Ammiraju J.S.S."/>
            <person name="Engler F."/>
            <person name="Soderlund C."/>
            <person name="Wing R.A."/>
            <person name="Palmer L.E."/>
            <person name="de la Bastide M."/>
            <person name="Spiegel L."/>
            <person name="Nascimento L."/>
            <person name="Zutavern T."/>
            <person name="O'Shaughnessy A."/>
            <person name="Dike S."/>
            <person name="Dedhia N."/>
            <person name="Preston R."/>
            <person name="Balija V."/>
            <person name="McCombie W.R."/>
            <person name="Chow T."/>
            <person name="Chen H."/>
            <person name="Chung M."/>
            <person name="Chen C."/>
            <person name="Shaw J."/>
            <person name="Wu H."/>
            <person name="Hsiao K."/>
            <person name="Chao Y."/>
            <person name="Chu M."/>
            <person name="Cheng C."/>
            <person name="Hour A."/>
            <person name="Lee P."/>
            <person name="Lin S."/>
            <person name="Lin Y."/>
            <person name="Liou J."/>
            <person name="Liu S."/>
            <person name="Hsing Y."/>
            <person name="Raghuvanshi S."/>
            <person name="Mohanty A."/>
            <person name="Bharti A.K."/>
            <person name="Gaur A."/>
            <person name="Gupta V."/>
            <person name="Kumar D."/>
            <person name="Ravi V."/>
            <person name="Vij S."/>
            <person name="Kapur A."/>
            <person name="Khurana P."/>
            <person name="Khurana P."/>
            <person name="Khurana J.P."/>
            <person name="Tyagi A.K."/>
            <person name="Gaikwad K."/>
            <person name="Singh A."/>
            <person name="Dalal V."/>
            <person name="Srivastava S."/>
            <person name="Dixit A."/>
            <person name="Pal A.K."/>
            <person name="Ghazi I.A."/>
            <person name="Yadav M."/>
            <person name="Pandit A."/>
            <person name="Bhargava A."/>
            <person name="Sureshbabu K."/>
            <person name="Batra K."/>
            <person name="Sharma T.R."/>
            <person name="Mohapatra T."/>
            <person name="Singh N.K."/>
            <person name="Messing J."/>
            <person name="Nelson A.B."/>
            <person name="Fuks G."/>
            <person name="Kavchok S."/>
            <person name="Keizer G."/>
            <person name="Linton E."/>
            <person name="Llaca V."/>
            <person name="Song R."/>
            <person name="Tanyolac B."/>
            <person name="Young S."/>
            <person name="Ho-Il K."/>
            <person name="Hahn J.H."/>
            <person name="Sangsakoo G."/>
            <person name="Vanavichit A."/>
            <person name="de Mattos Luiz.A.T."/>
            <person name="Zimmer P.D."/>
            <person name="Malone G."/>
            <person name="Dellagostin O."/>
            <person name="de Oliveira A.C."/>
            <person name="Bevan M."/>
            <person name="Bancroft I."/>
            <person name="Minx P."/>
            <person name="Cordum H."/>
            <person name="Wilson R."/>
            <person name="Cheng Z."/>
            <person name="Jin W."/>
            <person name="Jiang J."/>
            <person name="Leong S.A."/>
            <person name="Iwama H."/>
            <person name="Gojobori T."/>
            <person name="Itoh T."/>
            <person name="Niimura Y."/>
            <person name="Fujii Y."/>
            <person name="Habara T."/>
            <person name="Sakai H."/>
            <person name="Sato Y."/>
            <person name="Wilson G."/>
            <person name="Kumar K."/>
            <person name="McCouch S."/>
            <person name="Juretic N."/>
            <person name="Hoen D."/>
            <person name="Wright S."/>
            <person name="Bruskiewich R."/>
            <person name="Bureau T."/>
            <person name="Miyao A."/>
            <person name="Hirochika H."/>
            <person name="Nishikawa T."/>
            <person name="Kadowaki K."/>
            <person name="Sugiura M."/>
            <person name="Burr B."/>
            <person name="Sasaki T."/>
        </authorList>
    </citation>
    <scope>NUCLEOTIDE SEQUENCE [LARGE SCALE GENOMIC DNA]</scope>
    <source>
        <strain evidence="2">cv. Nipponbare</strain>
    </source>
</reference>